<name>A0ABX7QQE3_9GAMM</name>
<keyword evidence="1" id="KW-0732">Signal</keyword>
<evidence type="ECO:0000256" key="1">
    <source>
        <dbReference type="SAM" id="SignalP"/>
    </source>
</evidence>
<sequence>MQVSKLLTLTGLLLPCSASWGAWYDQVTPTRNDFGGIGLMQMPTARMAPDGDMSINYTRVSPYVFGAVNFQPLPWMSTSIRYVSVTNRLYGPESLSGDQSYKDKGFDVKFRLLEEGYYLPDVAVGFQDIGGTGLFSSEYLSATKRVGPFDFTLGMAWGYLGNAGDIQNPLCQVADRMCNRVGYANNINDTGTVSFNNFFRGDRVGLFAGVEYQTPWQPLTLKLEWDGNDYQHEPQNNNQPQDSRFNVGMVLKPTNYLDLKLSYERGNTLSFGFTLHTNLINDVMLYKKDPPVRALATQPEDQSWDKVAKALGKDAGFYPRKIYQNNQQVIIEGVQGKYLDREKADTRAAAILYNVTDLGTREYLFIEESGGMPVVETSVSRKALAEKLNFEHDFNESPKLTDVRAPQAPIGDEVWHRPTSSGWGYYVNPGFTQSLGGPDGFLLYQFNLRGGLRYSFNDSLEVSGNLALNLFNNFDKFKYDAPSNLPRVRTYIREYLTQSDVGISELQATWFNNFGSNWYSQVYAGYLEYMYGGVGGELLYRPFGKDYAFGVDLNAVKQRDFNQLFGFRDYETVTGHVSFYYELPWYNLHTQVDVGRYLAKDLGATFTAYREFDNGVRLGAYATFTDVSSEEYGEGSFTKGVFLQIPFDVFSTRSSLSRASFGWSPLTRDGGQKLGHKYSLYYMTEQRGAKAVNAREK</sequence>
<gene>
    <name evidence="2" type="ORF">JYB87_18255</name>
</gene>
<dbReference type="InterPro" id="IPR010344">
    <property type="entry name" value="YbjH"/>
</dbReference>
<organism evidence="2 3">
    <name type="scientific">Shewanella avicenniae</name>
    <dbReference type="NCBI Taxonomy" id="2814294"/>
    <lineage>
        <taxon>Bacteria</taxon>
        <taxon>Pseudomonadati</taxon>
        <taxon>Pseudomonadota</taxon>
        <taxon>Gammaproteobacteria</taxon>
        <taxon>Alteromonadales</taxon>
        <taxon>Shewanellaceae</taxon>
        <taxon>Shewanella</taxon>
    </lineage>
</organism>
<accession>A0ABX7QQE3</accession>
<dbReference type="Pfam" id="PF06082">
    <property type="entry name" value="YjbH"/>
    <property type="match status" value="1"/>
</dbReference>
<protein>
    <submittedName>
        <fullName evidence="2">YjbH domain-containing protein</fullName>
    </submittedName>
</protein>
<feature type="signal peptide" evidence="1">
    <location>
        <begin position="1"/>
        <end position="21"/>
    </location>
</feature>
<feature type="chain" id="PRO_5045894755" evidence="1">
    <location>
        <begin position="22"/>
        <end position="697"/>
    </location>
</feature>
<dbReference type="EMBL" id="CP071503">
    <property type="protein sequence ID" value="QSX33624.1"/>
    <property type="molecule type" value="Genomic_DNA"/>
</dbReference>
<proteinExistence type="predicted"/>
<dbReference type="RefSeq" id="WP_207354843.1">
    <property type="nucleotide sequence ID" value="NZ_CP071503.1"/>
</dbReference>
<keyword evidence="3" id="KW-1185">Reference proteome</keyword>
<evidence type="ECO:0000313" key="2">
    <source>
        <dbReference type="EMBL" id="QSX33624.1"/>
    </source>
</evidence>
<dbReference type="Proteomes" id="UP000662770">
    <property type="component" value="Chromosome"/>
</dbReference>
<reference evidence="2 3" key="1">
    <citation type="submission" date="2021-03" db="EMBL/GenBank/DDBJ databases">
        <title>Novel species identification of genus Shewanella.</title>
        <authorList>
            <person name="Liu G."/>
            <person name="Zhang Q."/>
        </authorList>
    </citation>
    <scope>NUCLEOTIDE SEQUENCE [LARGE SCALE GENOMIC DNA]</scope>
    <source>
        <strain evidence="2 3">FJAT-51800</strain>
    </source>
</reference>
<evidence type="ECO:0000313" key="3">
    <source>
        <dbReference type="Proteomes" id="UP000662770"/>
    </source>
</evidence>